<dbReference type="PANTHER" id="PTHR47861:SF4">
    <property type="entry name" value="FKBP-TYPE 16 KDA PEPTIDYL-PROLYL CIS-TRANS ISOMERASE"/>
    <property type="match status" value="1"/>
</dbReference>
<dbReference type="SUPFAM" id="SSF54534">
    <property type="entry name" value="FKBP-like"/>
    <property type="match status" value="1"/>
</dbReference>
<evidence type="ECO:0000313" key="9">
    <source>
        <dbReference type="Proteomes" id="UP000001784"/>
    </source>
</evidence>
<comment type="similarity">
    <text evidence="2 6">Belongs to the FKBP-type PPIase family.</text>
</comment>
<accession>A0LQK3</accession>
<evidence type="ECO:0000256" key="1">
    <source>
        <dbReference type="ARBA" id="ARBA00000971"/>
    </source>
</evidence>
<evidence type="ECO:0000256" key="4">
    <source>
        <dbReference type="ARBA" id="ARBA00023235"/>
    </source>
</evidence>
<evidence type="ECO:0000259" key="7">
    <source>
        <dbReference type="PROSITE" id="PS50059"/>
    </source>
</evidence>
<dbReference type="RefSeq" id="WP_011700818.1">
    <property type="nucleotide sequence ID" value="NC_008554.1"/>
</dbReference>
<dbReference type="GO" id="GO:0003755">
    <property type="term" value="F:peptidyl-prolyl cis-trans isomerase activity"/>
    <property type="evidence" value="ECO:0007669"/>
    <property type="project" value="UniProtKB-UniRule"/>
</dbReference>
<feature type="domain" description="PPIase FKBP-type" evidence="7">
    <location>
        <begin position="13"/>
        <end position="87"/>
    </location>
</feature>
<dbReference type="InParanoid" id="A0LQK3"/>
<evidence type="ECO:0000313" key="8">
    <source>
        <dbReference type="EMBL" id="ABK19705.1"/>
    </source>
</evidence>
<dbReference type="AlphaFoldDB" id="A0LQK3"/>
<proteinExistence type="inferred from homology"/>
<dbReference type="STRING" id="335543.Sfum_4039"/>
<reference evidence="8 9" key="1">
    <citation type="submission" date="2006-10" db="EMBL/GenBank/DDBJ databases">
        <title>Complete sequence of Syntrophobacter fumaroxidans MPOB.</title>
        <authorList>
            <consortium name="US DOE Joint Genome Institute"/>
            <person name="Copeland A."/>
            <person name="Lucas S."/>
            <person name="Lapidus A."/>
            <person name="Barry K."/>
            <person name="Detter J.C."/>
            <person name="Glavina del Rio T."/>
            <person name="Hammon N."/>
            <person name="Israni S."/>
            <person name="Pitluck S."/>
            <person name="Goltsman E.G."/>
            <person name="Martinez M."/>
            <person name="Schmutz J."/>
            <person name="Larimer F."/>
            <person name="Land M."/>
            <person name="Hauser L."/>
            <person name="Kyrpides N."/>
            <person name="Kim E."/>
            <person name="Boone D.R."/>
            <person name="Brockman F."/>
            <person name="Culley D."/>
            <person name="Ferry J."/>
            <person name="Gunsalus R."/>
            <person name="McInerney M.J."/>
            <person name="Morrison M."/>
            <person name="Plugge C."/>
            <person name="Rohlin L."/>
            <person name="Scholten J."/>
            <person name="Sieber J."/>
            <person name="Stams A.J.M."/>
            <person name="Worm P."/>
            <person name="Henstra A.M."/>
            <person name="Richardson P."/>
        </authorList>
    </citation>
    <scope>NUCLEOTIDE SEQUENCE [LARGE SCALE GENOMIC DNA]</scope>
    <source>
        <strain evidence="9">DSM 10017 / MPOB</strain>
    </source>
</reference>
<gene>
    <name evidence="8" type="ordered locus">Sfum_4039</name>
</gene>
<evidence type="ECO:0000256" key="2">
    <source>
        <dbReference type="ARBA" id="ARBA00006577"/>
    </source>
</evidence>
<name>A0LQK3_SYNFM</name>
<keyword evidence="4 5" id="KW-0413">Isomerase</keyword>
<dbReference type="Gene3D" id="3.10.50.40">
    <property type="match status" value="1"/>
</dbReference>
<dbReference type="InterPro" id="IPR001179">
    <property type="entry name" value="PPIase_FKBP_dom"/>
</dbReference>
<comment type="catalytic activity">
    <reaction evidence="1 5 6">
        <text>[protein]-peptidylproline (omega=180) = [protein]-peptidylproline (omega=0)</text>
        <dbReference type="Rhea" id="RHEA:16237"/>
        <dbReference type="Rhea" id="RHEA-COMP:10747"/>
        <dbReference type="Rhea" id="RHEA-COMP:10748"/>
        <dbReference type="ChEBI" id="CHEBI:83833"/>
        <dbReference type="ChEBI" id="CHEBI:83834"/>
        <dbReference type="EC" id="5.2.1.8"/>
    </reaction>
</comment>
<sequence length="172" mass="19516">MEQDRSGMEIGQDMFAVIEYTVQLDDGSFVKGEDGPVSMNFVVGYNQIMPSLELKLIGLREGMEKEFVIPACDAFGEYDPHQVRIRPLEEFPEGRNLEAGKWAIATNPETEAQFSYFVREKTSETVTLDFNHPLAGRALHYRVRVMRVRPADEEELLYLRPCGQEGEPAPGE</sequence>
<dbReference type="PANTHER" id="PTHR47861">
    <property type="entry name" value="FKBP-TYPE PEPTIDYL-PROLYL CIS-TRANS ISOMERASE SLYD"/>
    <property type="match status" value="1"/>
</dbReference>
<evidence type="ECO:0000256" key="3">
    <source>
        <dbReference type="ARBA" id="ARBA00023110"/>
    </source>
</evidence>
<dbReference type="EMBL" id="CP000478">
    <property type="protein sequence ID" value="ABK19705.1"/>
    <property type="molecule type" value="Genomic_DNA"/>
</dbReference>
<dbReference type="Proteomes" id="UP000001784">
    <property type="component" value="Chromosome"/>
</dbReference>
<keyword evidence="9" id="KW-1185">Reference proteome</keyword>
<evidence type="ECO:0000256" key="6">
    <source>
        <dbReference type="RuleBase" id="RU003915"/>
    </source>
</evidence>
<keyword evidence="3 5" id="KW-0697">Rotamase</keyword>
<dbReference type="eggNOG" id="COG1047">
    <property type="taxonomic scope" value="Bacteria"/>
</dbReference>
<dbReference type="FunCoup" id="A0LQK3">
    <property type="interactions" value="361"/>
</dbReference>
<evidence type="ECO:0000256" key="5">
    <source>
        <dbReference type="PROSITE-ProRule" id="PRU00277"/>
    </source>
</evidence>
<dbReference type="KEGG" id="sfu:Sfum_4039"/>
<dbReference type="Pfam" id="PF00254">
    <property type="entry name" value="FKBP_C"/>
    <property type="match status" value="1"/>
</dbReference>
<dbReference type="InterPro" id="IPR046357">
    <property type="entry name" value="PPIase_dom_sf"/>
</dbReference>
<protein>
    <recommendedName>
        <fullName evidence="6">Peptidyl-prolyl cis-trans isomerase</fullName>
        <ecNumber evidence="6">5.2.1.8</ecNumber>
    </recommendedName>
</protein>
<dbReference type="EC" id="5.2.1.8" evidence="6"/>
<dbReference type="OrthoDB" id="9808891at2"/>
<dbReference type="PROSITE" id="PS50059">
    <property type="entry name" value="FKBP_PPIASE"/>
    <property type="match status" value="1"/>
</dbReference>
<dbReference type="HOGENOM" id="CLU_098197_1_1_7"/>
<organism evidence="8 9">
    <name type="scientific">Syntrophobacter fumaroxidans (strain DSM 10017 / MPOB)</name>
    <dbReference type="NCBI Taxonomy" id="335543"/>
    <lineage>
        <taxon>Bacteria</taxon>
        <taxon>Pseudomonadati</taxon>
        <taxon>Thermodesulfobacteriota</taxon>
        <taxon>Syntrophobacteria</taxon>
        <taxon>Syntrophobacterales</taxon>
        <taxon>Syntrophobacteraceae</taxon>
        <taxon>Syntrophobacter</taxon>
    </lineage>
</organism>